<feature type="compositionally biased region" description="Polar residues" evidence="1">
    <location>
        <begin position="16"/>
        <end position="27"/>
    </location>
</feature>
<keyword evidence="2" id="KW-0812">Transmembrane</keyword>
<feature type="region of interest" description="Disordered" evidence="1">
    <location>
        <begin position="275"/>
        <end position="297"/>
    </location>
</feature>
<proteinExistence type="predicted"/>
<keyword evidence="2" id="KW-1133">Transmembrane helix</keyword>
<protein>
    <submittedName>
        <fullName evidence="3">Uncharacterized protein</fullName>
    </submittedName>
</protein>
<evidence type="ECO:0000313" key="4">
    <source>
        <dbReference type="Proteomes" id="UP001341840"/>
    </source>
</evidence>
<feature type="compositionally biased region" description="Basic and acidic residues" evidence="1">
    <location>
        <begin position="362"/>
        <end position="377"/>
    </location>
</feature>
<evidence type="ECO:0000256" key="2">
    <source>
        <dbReference type="SAM" id="Phobius"/>
    </source>
</evidence>
<feature type="region of interest" description="Disordered" evidence="1">
    <location>
        <begin position="362"/>
        <end position="383"/>
    </location>
</feature>
<keyword evidence="2" id="KW-0472">Membrane</keyword>
<name>A0ABU6SPL8_9FABA</name>
<feature type="transmembrane region" description="Helical" evidence="2">
    <location>
        <begin position="82"/>
        <end position="106"/>
    </location>
</feature>
<organism evidence="3 4">
    <name type="scientific">Stylosanthes scabra</name>
    <dbReference type="NCBI Taxonomy" id="79078"/>
    <lineage>
        <taxon>Eukaryota</taxon>
        <taxon>Viridiplantae</taxon>
        <taxon>Streptophyta</taxon>
        <taxon>Embryophyta</taxon>
        <taxon>Tracheophyta</taxon>
        <taxon>Spermatophyta</taxon>
        <taxon>Magnoliopsida</taxon>
        <taxon>eudicotyledons</taxon>
        <taxon>Gunneridae</taxon>
        <taxon>Pentapetalae</taxon>
        <taxon>rosids</taxon>
        <taxon>fabids</taxon>
        <taxon>Fabales</taxon>
        <taxon>Fabaceae</taxon>
        <taxon>Papilionoideae</taxon>
        <taxon>50 kb inversion clade</taxon>
        <taxon>dalbergioids sensu lato</taxon>
        <taxon>Dalbergieae</taxon>
        <taxon>Pterocarpus clade</taxon>
        <taxon>Stylosanthes</taxon>
    </lineage>
</organism>
<gene>
    <name evidence="3" type="ORF">PIB30_072349</name>
</gene>
<sequence>MSHVKQAGKHARTDLNAPQTPLRLSQTHQWNGGSQRMMRGPLLMSVSLAVDQHPGLKALPLHTREFSYSYVHTCLGFSECRYYSCFIAAAFTTIFTLAALATAWGLKDEGVTFKGGNYPLGTWNEFSKATAVREFRLEYAVPGKYAVSRISTGHRLLLYVLSYVLLPRKSNHGTAIEEDLLILWAIVNEKQIHWPYLMAHRMLRYSQGKVCFGTSNSSHLSWHAHLWTGLFEMAPLDLSREEVVNPGSANIITSKNINQMRRNLVDQADAAEGVGEEAAGEMPMPDTQPQPTVGTSSQVPIETEVPSQEQSEVIEFMWKGFEDMRMMMSEGFTRLSERIDSLDTHMTSQDVDIRSLRDEFGSFKGEDATIDPPEHQDGAPAQD</sequence>
<keyword evidence="4" id="KW-1185">Reference proteome</keyword>
<accession>A0ABU6SPL8</accession>
<feature type="region of interest" description="Disordered" evidence="1">
    <location>
        <begin position="1"/>
        <end position="27"/>
    </location>
</feature>
<evidence type="ECO:0000256" key="1">
    <source>
        <dbReference type="SAM" id="MobiDB-lite"/>
    </source>
</evidence>
<feature type="compositionally biased region" description="Basic residues" evidence="1">
    <location>
        <begin position="1"/>
        <end position="10"/>
    </location>
</feature>
<reference evidence="3 4" key="1">
    <citation type="journal article" date="2023" name="Plants (Basel)">
        <title>Bridging the Gap: Combining Genomics and Transcriptomics Approaches to Understand Stylosanthes scabra, an Orphan Legume from the Brazilian Caatinga.</title>
        <authorList>
            <person name="Ferreira-Neto J.R.C."/>
            <person name="da Silva M.D."/>
            <person name="Binneck E."/>
            <person name="de Melo N.F."/>
            <person name="da Silva R.H."/>
            <person name="de Melo A.L.T.M."/>
            <person name="Pandolfi V."/>
            <person name="Bustamante F.O."/>
            <person name="Brasileiro-Vidal A.C."/>
            <person name="Benko-Iseppon A.M."/>
        </authorList>
    </citation>
    <scope>NUCLEOTIDE SEQUENCE [LARGE SCALE GENOMIC DNA]</scope>
    <source>
        <tissue evidence="3">Leaves</tissue>
    </source>
</reference>
<dbReference type="Proteomes" id="UP001341840">
    <property type="component" value="Unassembled WGS sequence"/>
</dbReference>
<feature type="compositionally biased region" description="Polar residues" evidence="1">
    <location>
        <begin position="287"/>
        <end position="297"/>
    </location>
</feature>
<comment type="caution">
    <text evidence="3">The sequence shown here is derived from an EMBL/GenBank/DDBJ whole genome shotgun (WGS) entry which is preliminary data.</text>
</comment>
<dbReference type="EMBL" id="JASCZI010061270">
    <property type="protein sequence ID" value="MED6138237.1"/>
    <property type="molecule type" value="Genomic_DNA"/>
</dbReference>
<evidence type="ECO:0000313" key="3">
    <source>
        <dbReference type="EMBL" id="MED6138237.1"/>
    </source>
</evidence>